<dbReference type="EMBL" id="LRBV02000009">
    <property type="status" value="NOT_ANNOTATED_CDS"/>
    <property type="molecule type" value="Genomic_DNA"/>
</dbReference>
<evidence type="ECO:0000313" key="2">
    <source>
        <dbReference type="EnsemblPlants" id="QL09p037427:mrna"/>
    </source>
</evidence>
<keyword evidence="3" id="KW-1185">Reference proteome</keyword>
<dbReference type="SFLD" id="SFLDG01132">
    <property type="entry name" value="C1.5.3:_5'-Nucleotidase_Like"/>
    <property type="match status" value="1"/>
</dbReference>
<sequence length="320" mass="35086">MEALNLLSKLLISFLLSTFALNLLHFSTASSEIFLKMDAVRRCSGAKYDCLLFDMDDTLYPMSSGINLACRKNIMQYMLQHLHMDESEVPRMCLELYKEYGTTMAGLKALGYEFDDDEFHAYVHGRLPYDALKPDPVLRNLLLSMPQRKIIFTDKAHVSQVLSRLGLEDCFEGIICFETLNPPQEPVGCIDVPVDNSVLSGDAPEPESYSIGLTEGGSFNSKSRILCKPSVEAIEAAIQIANIDPKKTIFFDDSVRNIASGKAAGLHTVIVGSSILVPGADHALSSIHNIKEALPEIWEGEGEQIGQVIQSSAVATVALA</sequence>
<dbReference type="NCBIfam" id="TIGR01509">
    <property type="entry name" value="HAD-SF-IA-v3"/>
    <property type="match status" value="1"/>
</dbReference>
<name>A0A7N2MK45_QUELO</name>
<dbReference type="OMA" id="NQVESEC"/>
<reference evidence="2" key="2">
    <citation type="submission" date="2021-01" db="UniProtKB">
        <authorList>
            <consortium name="EnsemblPlants"/>
        </authorList>
    </citation>
    <scope>IDENTIFICATION</scope>
</reference>
<dbReference type="Proteomes" id="UP000594261">
    <property type="component" value="Chromosome 9"/>
</dbReference>
<dbReference type="SFLD" id="SFLDS00003">
    <property type="entry name" value="Haloacid_Dehalogenase"/>
    <property type="match status" value="1"/>
</dbReference>
<evidence type="ECO:0000256" key="1">
    <source>
        <dbReference type="SAM" id="SignalP"/>
    </source>
</evidence>
<reference evidence="2 3" key="1">
    <citation type="journal article" date="2016" name="G3 (Bethesda)">
        <title>First Draft Assembly and Annotation of the Genome of a California Endemic Oak Quercus lobata Nee (Fagaceae).</title>
        <authorList>
            <person name="Sork V.L."/>
            <person name="Fitz-Gibbon S.T."/>
            <person name="Puiu D."/>
            <person name="Crepeau M."/>
            <person name="Gugger P.F."/>
            <person name="Sherman R."/>
            <person name="Stevens K."/>
            <person name="Langley C.H."/>
            <person name="Pellegrini M."/>
            <person name="Salzberg S.L."/>
        </authorList>
    </citation>
    <scope>NUCLEOTIDE SEQUENCE [LARGE SCALE GENOMIC DNA]</scope>
    <source>
        <strain evidence="2 3">cv. SW786</strain>
    </source>
</reference>
<organism evidence="2 3">
    <name type="scientific">Quercus lobata</name>
    <name type="common">Valley oak</name>
    <dbReference type="NCBI Taxonomy" id="97700"/>
    <lineage>
        <taxon>Eukaryota</taxon>
        <taxon>Viridiplantae</taxon>
        <taxon>Streptophyta</taxon>
        <taxon>Embryophyta</taxon>
        <taxon>Tracheophyta</taxon>
        <taxon>Spermatophyta</taxon>
        <taxon>Magnoliopsida</taxon>
        <taxon>eudicotyledons</taxon>
        <taxon>Gunneridae</taxon>
        <taxon>Pentapetalae</taxon>
        <taxon>rosids</taxon>
        <taxon>fabids</taxon>
        <taxon>Fagales</taxon>
        <taxon>Fagaceae</taxon>
        <taxon>Quercus</taxon>
    </lineage>
</organism>
<accession>A0A7N2MK45</accession>
<dbReference type="SFLD" id="SFLDG01129">
    <property type="entry name" value="C1.5:_HAD__Beta-PGM__Phosphata"/>
    <property type="match status" value="1"/>
</dbReference>
<proteinExistence type="predicted"/>
<dbReference type="SUPFAM" id="SSF56784">
    <property type="entry name" value="HAD-like"/>
    <property type="match status" value="1"/>
</dbReference>
<dbReference type="AlphaFoldDB" id="A0A7N2MK45"/>
<dbReference type="PANTHER" id="PTHR12725:SF117">
    <property type="entry name" value="HALOACID DEHALOGENASE-LIKE HYDROLASE"/>
    <property type="match status" value="1"/>
</dbReference>
<dbReference type="PANTHER" id="PTHR12725">
    <property type="entry name" value="HALOACID DEHALOGENASE-LIKE HYDROLASE"/>
    <property type="match status" value="1"/>
</dbReference>
<dbReference type="CDD" id="cd02604">
    <property type="entry name" value="HAD_5NT"/>
    <property type="match status" value="1"/>
</dbReference>
<dbReference type="InterPro" id="IPR010237">
    <property type="entry name" value="Pyr-5-nucltdase"/>
</dbReference>
<dbReference type="EnsemblPlants" id="QL09p037427:mrna">
    <property type="protein sequence ID" value="QL09p037427:mrna"/>
    <property type="gene ID" value="QL09p037427"/>
</dbReference>
<dbReference type="InterPro" id="IPR036412">
    <property type="entry name" value="HAD-like_sf"/>
</dbReference>
<keyword evidence="1" id="KW-0732">Signal</keyword>
<evidence type="ECO:0000313" key="3">
    <source>
        <dbReference type="Proteomes" id="UP000594261"/>
    </source>
</evidence>
<protein>
    <recommendedName>
        <fullName evidence="4">Ripening-related protein</fullName>
    </recommendedName>
</protein>
<dbReference type="NCBIfam" id="TIGR01993">
    <property type="entry name" value="Pyr-5-nucltdase"/>
    <property type="match status" value="1"/>
</dbReference>
<feature type="chain" id="PRO_5029871106" description="Ripening-related protein" evidence="1">
    <location>
        <begin position="32"/>
        <end position="320"/>
    </location>
</feature>
<dbReference type="InterPro" id="IPR023214">
    <property type="entry name" value="HAD_sf"/>
</dbReference>
<dbReference type="FunCoup" id="A0A7N2MK45">
    <property type="interactions" value="295"/>
</dbReference>
<dbReference type="Gramene" id="QL09p037427:mrna">
    <property type="protein sequence ID" value="QL09p037427:mrna"/>
    <property type="gene ID" value="QL09p037427"/>
</dbReference>
<dbReference type="Gene3D" id="3.40.50.1000">
    <property type="entry name" value="HAD superfamily/HAD-like"/>
    <property type="match status" value="1"/>
</dbReference>
<evidence type="ECO:0008006" key="4">
    <source>
        <dbReference type="Google" id="ProtNLM"/>
    </source>
</evidence>
<dbReference type="InParanoid" id="A0A7N2MK45"/>
<dbReference type="InterPro" id="IPR006439">
    <property type="entry name" value="HAD-SF_hydro_IA"/>
</dbReference>
<feature type="signal peptide" evidence="1">
    <location>
        <begin position="1"/>
        <end position="31"/>
    </location>
</feature>